<feature type="compositionally biased region" description="Basic and acidic residues" evidence="1">
    <location>
        <begin position="251"/>
        <end position="261"/>
    </location>
</feature>
<feature type="region of interest" description="Disordered" evidence="1">
    <location>
        <begin position="243"/>
        <end position="344"/>
    </location>
</feature>
<feature type="compositionally biased region" description="Basic residues" evidence="1">
    <location>
        <begin position="86"/>
        <end position="96"/>
    </location>
</feature>
<name>A0A1J9QXE2_9PEZI</name>
<dbReference type="EMBL" id="MNUE01000034">
    <property type="protein sequence ID" value="OJD33049.1"/>
    <property type="molecule type" value="Genomic_DNA"/>
</dbReference>
<feature type="compositionally biased region" description="Polar residues" evidence="1">
    <location>
        <begin position="1"/>
        <end position="10"/>
    </location>
</feature>
<sequence>MASTVPTIQATIKDHGDGNRTSEPRKNAPHSPATGTSDAVPNSTANDNGSSESRLKKTVSPLTSVPVQKQQQQQQRASTEAALPATHKKTKKKKKKSEGDGKGKGNSTDTKPSHPTQSPSSTRCDCGKEFVNPAALRRHRATAKAHAQPPAPFCDRPAMVLMKALREAPPTLVEGARLSNGVALSVAVGENGGVAKTGERHDEQTDVHLCECGRAFDSWGEVYKHLPGSSVHKAGSQVSVYSGKALRPRAAGKEAEQRPSEEASGPSSSQMARGVEHPVADTRGKADGGGPPKRRVQCSCGKTLKDANALRDHQRQSPKHKDPPPKTAASSQGALRSMQKQATATNSTLAFRPALTNHTAEANAVLPSPTPSGLKEKRPKQKNRSRRDRQGRTGDGGCDGQDPFMGYSYITGISGMRNYGYGYASGFDNDLNWGLCDKDCGWCGHCMDGVDI</sequence>
<feature type="compositionally biased region" description="Basic residues" evidence="1">
    <location>
        <begin position="377"/>
        <end position="389"/>
    </location>
</feature>
<keyword evidence="3" id="KW-1185">Reference proteome</keyword>
<comment type="caution">
    <text evidence="2">The sequence shown here is derived from an EMBL/GenBank/DDBJ whole genome shotgun (WGS) entry which is preliminary data.</text>
</comment>
<feature type="compositionally biased region" description="Polar residues" evidence="1">
    <location>
        <begin position="33"/>
        <end position="52"/>
    </location>
</feature>
<gene>
    <name evidence="2" type="ORF">BKCO1_3400032</name>
</gene>
<feature type="compositionally biased region" description="Polar residues" evidence="1">
    <location>
        <begin position="106"/>
        <end position="123"/>
    </location>
</feature>
<feature type="region of interest" description="Disordered" evidence="1">
    <location>
        <begin position="358"/>
        <end position="400"/>
    </location>
</feature>
<dbReference type="OrthoDB" id="3946315at2759"/>
<dbReference type="GeneID" id="31014910"/>
<feature type="region of interest" description="Disordered" evidence="1">
    <location>
        <begin position="1"/>
        <end position="126"/>
    </location>
</feature>
<reference evidence="2 3" key="1">
    <citation type="submission" date="2016-10" db="EMBL/GenBank/DDBJ databases">
        <title>Proteomics and genomics reveal pathogen-plant mechanisms compatible with a hemibiotrophic lifestyle of Diplodia corticola.</title>
        <authorList>
            <person name="Fernandes I."/>
            <person name="De Jonge R."/>
            <person name="Van De Peer Y."/>
            <person name="Devreese B."/>
            <person name="Alves A."/>
            <person name="Esteves A.C."/>
        </authorList>
    </citation>
    <scope>NUCLEOTIDE SEQUENCE [LARGE SCALE GENOMIC DNA]</scope>
    <source>
        <strain evidence="2 3">CBS 112549</strain>
    </source>
</reference>
<organism evidence="2 3">
    <name type="scientific">Diplodia corticola</name>
    <dbReference type="NCBI Taxonomy" id="236234"/>
    <lineage>
        <taxon>Eukaryota</taxon>
        <taxon>Fungi</taxon>
        <taxon>Dikarya</taxon>
        <taxon>Ascomycota</taxon>
        <taxon>Pezizomycotina</taxon>
        <taxon>Dothideomycetes</taxon>
        <taxon>Dothideomycetes incertae sedis</taxon>
        <taxon>Botryosphaeriales</taxon>
        <taxon>Botryosphaeriaceae</taxon>
        <taxon>Diplodia</taxon>
    </lineage>
</organism>
<proteinExistence type="predicted"/>
<dbReference type="Proteomes" id="UP000183809">
    <property type="component" value="Unassembled WGS sequence"/>
</dbReference>
<feature type="compositionally biased region" description="Basic and acidic residues" evidence="1">
    <location>
        <begin position="12"/>
        <end position="26"/>
    </location>
</feature>
<evidence type="ECO:0000256" key="1">
    <source>
        <dbReference type="SAM" id="MobiDB-lite"/>
    </source>
</evidence>
<evidence type="ECO:0000313" key="2">
    <source>
        <dbReference type="EMBL" id="OJD33049.1"/>
    </source>
</evidence>
<accession>A0A1J9QXE2</accession>
<evidence type="ECO:0000313" key="3">
    <source>
        <dbReference type="Proteomes" id="UP000183809"/>
    </source>
</evidence>
<protein>
    <submittedName>
        <fullName evidence="2">Uncharacterized protein</fullName>
    </submittedName>
</protein>
<feature type="compositionally biased region" description="Basic and acidic residues" evidence="1">
    <location>
        <begin position="274"/>
        <end position="286"/>
    </location>
</feature>
<dbReference type="AlphaFoldDB" id="A0A1J9QXE2"/>
<feature type="compositionally biased region" description="Basic and acidic residues" evidence="1">
    <location>
        <begin position="303"/>
        <end position="324"/>
    </location>
</feature>
<feature type="compositionally biased region" description="Polar residues" evidence="1">
    <location>
        <begin position="328"/>
        <end position="344"/>
    </location>
</feature>
<dbReference type="RefSeq" id="XP_020129309.1">
    <property type="nucleotide sequence ID" value="XM_020274649.1"/>
</dbReference>